<accession>A0AAV7E6I4</accession>
<keyword evidence="2" id="KW-1185">Reference proteome</keyword>
<dbReference type="Proteomes" id="UP000825729">
    <property type="component" value="Unassembled WGS sequence"/>
</dbReference>
<dbReference type="AlphaFoldDB" id="A0AAV7E6I4"/>
<comment type="caution">
    <text evidence="1">The sequence shown here is derived from an EMBL/GenBank/DDBJ whole genome shotgun (WGS) entry which is preliminary data.</text>
</comment>
<protein>
    <submittedName>
        <fullName evidence="1">Uncharacterized protein</fullName>
    </submittedName>
</protein>
<name>A0AAV7E6I4_ARIFI</name>
<evidence type="ECO:0000313" key="2">
    <source>
        <dbReference type="Proteomes" id="UP000825729"/>
    </source>
</evidence>
<evidence type="ECO:0000313" key="1">
    <source>
        <dbReference type="EMBL" id="KAG9442983.1"/>
    </source>
</evidence>
<sequence>MGARQAGGLKTLKCAVVYLKLKQGGKRRDFFKLSPFPKSEFRNTGTGAPLWILVSAFPGLADSGTDSFNPKHHMEETARNSRASRGCVVPEASLKVALGKGAPFPSVSMLLAINGNSIGDRRKKEMEASVMGICRLVLGPGALDNFQFCGEMGWSRWTSVVGQWVQIFGPRTVGVSPSLLIPEAADASMAFSQMSNYTCMEKTRYRKAREIGLGLVGA</sequence>
<organism evidence="1 2">
    <name type="scientific">Aristolochia fimbriata</name>
    <name type="common">White veined hardy Dutchman's pipe vine</name>
    <dbReference type="NCBI Taxonomy" id="158543"/>
    <lineage>
        <taxon>Eukaryota</taxon>
        <taxon>Viridiplantae</taxon>
        <taxon>Streptophyta</taxon>
        <taxon>Embryophyta</taxon>
        <taxon>Tracheophyta</taxon>
        <taxon>Spermatophyta</taxon>
        <taxon>Magnoliopsida</taxon>
        <taxon>Magnoliidae</taxon>
        <taxon>Piperales</taxon>
        <taxon>Aristolochiaceae</taxon>
        <taxon>Aristolochia</taxon>
    </lineage>
</organism>
<proteinExistence type="predicted"/>
<reference evidence="1 2" key="1">
    <citation type="submission" date="2021-07" db="EMBL/GenBank/DDBJ databases">
        <title>The Aristolochia fimbriata genome: insights into angiosperm evolution, floral development and chemical biosynthesis.</title>
        <authorList>
            <person name="Jiao Y."/>
        </authorList>
    </citation>
    <scope>NUCLEOTIDE SEQUENCE [LARGE SCALE GENOMIC DNA]</scope>
    <source>
        <strain evidence="1">IBCAS-2021</strain>
        <tissue evidence="1">Leaf</tissue>
    </source>
</reference>
<dbReference type="EMBL" id="JAINDJ010000007">
    <property type="protein sequence ID" value="KAG9442983.1"/>
    <property type="molecule type" value="Genomic_DNA"/>
</dbReference>
<gene>
    <name evidence="1" type="ORF">H6P81_018837</name>
</gene>